<accession>A0AAD5V8J3</accession>
<comment type="caution">
    <text evidence="9">The sequence shown here is derived from an EMBL/GenBank/DDBJ whole genome shotgun (WGS) entry which is preliminary data.</text>
</comment>
<evidence type="ECO:0000256" key="7">
    <source>
        <dbReference type="SAM" id="MobiDB-lite"/>
    </source>
</evidence>
<dbReference type="Gene3D" id="3.30.70.2330">
    <property type="match status" value="1"/>
</dbReference>
<dbReference type="Pfam" id="PF00645">
    <property type="entry name" value="zf-PARP"/>
    <property type="match status" value="1"/>
</dbReference>
<keyword evidence="10" id="KW-1185">Reference proteome</keyword>
<dbReference type="SMART" id="SM01336">
    <property type="entry name" value="zf-PARP"/>
    <property type="match status" value="1"/>
</dbReference>
<feature type="domain" description="PARP-type" evidence="8">
    <location>
        <begin position="5"/>
        <end position="89"/>
    </location>
</feature>
<dbReference type="Proteomes" id="UP001212997">
    <property type="component" value="Unassembled WGS sequence"/>
</dbReference>
<dbReference type="EMBL" id="JANAWD010000056">
    <property type="protein sequence ID" value="KAJ3488930.1"/>
    <property type="molecule type" value="Genomic_DNA"/>
</dbReference>
<dbReference type="SUPFAM" id="SSF57716">
    <property type="entry name" value="Glucocorticoid receptor-like (DNA-binding domain)"/>
    <property type="match status" value="1"/>
</dbReference>
<gene>
    <name evidence="9" type="ORF">NLI96_g2471</name>
</gene>
<organism evidence="9 10">
    <name type="scientific">Meripilus lineatus</name>
    <dbReference type="NCBI Taxonomy" id="2056292"/>
    <lineage>
        <taxon>Eukaryota</taxon>
        <taxon>Fungi</taxon>
        <taxon>Dikarya</taxon>
        <taxon>Basidiomycota</taxon>
        <taxon>Agaricomycotina</taxon>
        <taxon>Agaricomycetes</taxon>
        <taxon>Polyporales</taxon>
        <taxon>Meripilaceae</taxon>
        <taxon>Meripilus</taxon>
    </lineage>
</organism>
<dbReference type="AlphaFoldDB" id="A0AAD5V8J3"/>
<evidence type="ECO:0000259" key="8">
    <source>
        <dbReference type="PROSITE" id="PS50064"/>
    </source>
</evidence>
<dbReference type="SMART" id="SM00910">
    <property type="entry name" value="HIRAN"/>
    <property type="match status" value="1"/>
</dbReference>
<evidence type="ECO:0000256" key="6">
    <source>
        <dbReference type="ARBA" id="ARBA00023242"/>
    </source>
</evidence>
<dbReference type="GO" id="GO:0003677">
    <property type="term" value="F:DNA binding"/>
    <property type="evidence" value="ECO:0007669"/>
    <property type="project" value="InterPro"/>
</dbReference>
<comment type="subcellular location">
    <subcellularLocation>
        <location evidence="1">Nucleus</location>
    </subcellularLocation>
</comment>
<protein>
    <recommendedName>
        <fullName evidence="8">PARP-type domain-containing protein</fullName>
    </recommendedName>
</protein>
<keyword evidence="3" id="KW-0863">Zinc-finger</keyword>
<evidence type="ECO:0000256" key="2">
    <source>
        <dbReference type="ARBA" id="ARBA00022723"/>
    </source>
</evidence>
<dbReference type="GO" id="GO:0016818">
    <property type="term" value="F:hydrolase activity, acting on acid anhydrides, in phosphorus-containing anhydrides"/>
    <property type="evidence" value="ECO:0007669"/>
    <property type="project" value="InterPro"/>
</dbReference>
<evidence type="ECO:0000256" key="1">
    <source>
        <dbReference type="ARBA" id="ARBA00004123"/>
    </source>
</evidence>
<proteinExistence type="predicted"/>
<evidence type="ECO:0000256" key="4">
    <source>
        <dbReference type="ARBA" id="ARBA00022801"/>
    </source>
</evidence>
<evidence type="ECO:0000256" key="3">
    <source>
        <dbReference type="ARBA" id="ARBA00022771"/>
    </source>
</evidence>
<dbReference type="InterPro" id="IPR036957">
    <property type="entry name" value="Znf_PARP_sf"/>
</dbReference>
<dbReference type="InterPro" id="IPR014905">
    <property type="entry name" value="HIRAN"/>
</dbReference>
<feature type="region of interest" description="Disordered" evidence="7">
    <location>
        <begin position="100"/>
        <end position="163"/>
    </location>
</feature>
<dbReference type="GO" id="GO:0005634">
    <property type="term" value="C:nucleus"/>
    <property type="evidence" value="ECO:0007669"/>
    <property type="project" value="UniProtKB-SubCell"/>
</dbReference>
<keyword evidence="5" id="KW-0862">Zinc</keyword>
<evidence type="ECO:0000256" key="5">
    <source>
        <dbReference type="ARBA" id="ARBA00022833"/>
    </source>
</evidence>
<name>A0AAD5V8J3_9APHY</name>
<evidence type="ECO:0000313" key="10">
    <source>
        <dbReference type="Proteomes" id="UP001212997"/>
    </source>
</evidence>
<dbReference type="InterPro" id="IPR001510">
    <property type="entry name" value="Znf_PARP"/>
</dbReference>
<dbReference type="PROSITE" id="PS50064">
    <property type="entry name" value="ZF_PARP_2"/>
    <property type="match status" value="1"/>
</dbReference>
<evidence type="ECO:0000313" key="9">
    <source>
        <dbReference type="EMBL" id="KAJ3488930.1"/>
    </source>
</evidence>
<sequence>MAATHIVEYSKSSRAACHGAPPCKGSLIDIGTLRYGAVGHGKYGETVEWRHWGCVTPEILGRLAFAPVDNVPGFNELKQEDQRKIRLAIGLRRVDASDIPDTARVGSRGDENAAPGPSQAKRKAAFEIAMAQAQGPRRASQPSSSQKPSSSQGPRLLSAPTASQIAAEVEEEIPVQEEIIDELLCNYNTNVVGIQYYNGLVGDDEEVRLVRQPQNQYDRNAIKVENIGRAQVGHIPKQVAARLAPLMDRNQITVEGVVNQGNLRGRQEYTLPMYATFPHLVLVEPD</sequence>
<reference evidence="9" key="1">
    <citation type="submission" date="2022-07" db="EMBL/GenBank/DDBJ databases">
        <title>Genome Sequence of Physisporinus lineatus.</title>
        <authorList>
            <person name="Buettner E."/>
        </authorList>
    </citation>
    <scope>NUCLEOTIDE SEQUENCE</scope>
    <source>
        <strain evidence="9">VT162</strain>
    </source>
</reference>
<keyword evidence="6" id="KW-0539">Nucleus</keyword>
<dbReference type="Gene3D" id="3.30.1740.10">
    <property type="entry name" value="Zinc finger, PARP-type"/>
    <property type="match status" value="1"/>
</dbReference>
<dbReference type="Pfam" id="PF08797">
    <property type="entry name" value="HIRAN"/>
    <property type="match status" value="1"/>
</dbReference>
<feature type="compositionally biased region" description="Low complexity" evidence="7">
    <location>
        <begin position="134"/>
        <end position="155"/>
    </location>
</feature>
<dbReference type="GO" id="GO:0008270">
    <property type="term" value="F:zinc ion binding"/>
    <property type="evidence" value="ECO:0007669"/>
    <property type="project" value="UniProtKB-KW"/>
</dbReference>
<keyword evidence="2" id="KW-0479">Metal-binding</keyword>
<keyword evidence="4" id="KW-0378">Hydrolase</keyword>